<evidence type="ECO:0000256" key="1">
    <source>
        <dbReference type="SAM" id="MobiDB-lite"/>
    </source>
</evidence>
<name>A0AA40KDX9_9HYME</name>
<proteinExistence type="predicted"/>
<protein>
    <submittedName>
        <fullName evidence="2">Uncharacterized protein</fullName>
    </submittedName>
</protein>
<dbReference type="AlphaFoldDB" id="A0AA40KDX9"/>
<dbReference type="EMBL" id="JAHYIQ010000071">
    <property type="protein sequence ID" value="KAK1116511.1"/>
    <property type="molecule type" value="Genomic_DNA"/>
</dbReference>
<dbReference type="Proteomes" id="UP001177670">
    <property type="component" value="Unassembled WGS sequence"/>
</dbReference>
<evidence type="ECO:0000313" key="3">
    <source>
        <dbReference type="Proteomes" id="UP001177670"/>
    </source>
</evidence>
<evidence type="ECO:0000313" key="2">
    <source>
        <dbReference type="EMBL" id="KAK1116511.1"/>
    </source>
</evidence>
<gene>
    <name evidence="2" type="ORF">K0M31_018974</name>
</gene>
<keyword evidence="3" id="KW-1185">Reference proteome</keyword>
<comment type="caution">
    <text evidence="2">The sequence shown here is derived from an EMBL/GenBank/DDBJ whole genome shotgun (WGS) entry which is preliminary data.</text>
</comment>
<reference evidence="2" key="1">
    <citation type="submission" date="2021-10" db="EMBL/GenBank/DDBJ databases">
        <title>Melipona bicolor Genome sequencing and assembly.</title>
        <authorList>
            <person name="Araujo N.S."/>
            <person name="Arias M.C."/>
        </authorList>
    </citation>
    <scope>NUCLEOTIDE SEQUENCE</scope>
    <source>
        <strain evidence="2">USP_2M_L1-L4_2017</strain>
        <tissue evidence="2">Whole body</tissue>
    </source>
</reference>
<feature type="region of interest" description="Disordered" evidence="1">
    <location>
        <begin position="1"/>
        <end position="63"/>
    </location>
</feature>
<accession>A0AA40KDX9</accession>
<sequence length="63" mass="7566">MSLRAMEQSKSKEEEEEEEEEEAEKKSQRKGRQVEEGKTRRRKQFYAQTFERNGVKRSGREEG</sequence>
<organism evidence="2 3">
    <name type="scientific">Melipona bicolor</name>
    <dbReference type="NCBI Taxonomy" id="60889"/>
    <lineage>
        <taxon>Eukaryota</taxon>
        <taxon>Metazoa</taxon>
        <taxon>Ecdysozoa</taxon>
        <taxon>Arthropoda</taxon>
        <taxon>Hexapoda</taxon>
        <taxon>Insecta</taxon>
        <taxon>Pterygota</taxon>
        <taxon>Neoptera</taxon>
        <taxon>Endopterygota</taxon>
        <taxon>Hymenoptera</taxon>
        <taxon>Apocrita</taxon>
        <taxon>Aculeata</taxon>
        <taxon>Apoidea</taxon>
        <taxon>Anthophila</taxon>
        <taxon>Apidae</taxon>
        <taxon>Melipona</taxon>
    </lineage>
</organism>